<dbReference type="EMBL" id="JACSGR010000003">
    <property type="protein sequence ID" value="MBH5328971.1"/>
    <property type="molecule type" value="Genomic_DNA"/>
</dbReference>
<dbReference type="RefSeq" id="WP_197902881.1">
    <property type="nucleotide sequence ID" value="NZ_JACSGR010000003.1"/>
</dbReference>
<dbReference type="InterPro" id="IPR000182">
    <property type="entry name" value="GNAT_dom"/>
</dbReference>
<evidence type="ECO:0000256" key="2">
    <source>
        <dbReference type="ARBA" id="ARBA00023315"/>
    </source>
</evidence>
<protein>
    <submittedName>
        <fullName evidence="4">GNAT family N-acetyltransferase</fullName>
    </submittedName>
</protein>
<keyword evidence="1" id="KW-0808">Transferase</keyword>
<proteinExistence type="predicted"/>
<dbReference type="Gene3D" id="3.40.630.30">
    <property type="match status" value="1"/>
</dbReference>
<dbReference type="InterPro" id="IPR016181">
    <property type="entry name" value="Acyl_CoA_acyltransferase"/>
</dbReference>
<dbReference type="PANTHER" id="PTHR10908:SF0">
    <property type="entry name" value="SEROTONIN N-ACETYLTRANSFERASE"/>
    <property type="match status" value="1"/>
</dbReference>
<accession>A0ABS0N9I4</accession>
<reference evidence="4 5" key="1">
    <citation type="submission" date="2020-09" db="EMBL/GenBank/DDBJ databases">
        <title>Eikenella S3660 sp. nov., isolated from a throat swab.</title>
        <authorList>
            <person name="Buhl M."/>
        </authorList>
    </citation>
    <scope>NUCLEOTIDE SEQUENCE [LARGE SCALE GENOMIC DNA]</scope>
    <source>
        <strain evidence="4 5">S3360</strain>
    </source>
</reference>
<dbReference type="CDD" id="cd04301">
    <property type="entry name" value="NAT_SF"/>
    <property type="match status" value="1"/>
</dbReference>
<name>A0ABS0N9I4_9NEIS</name>
<feature type="domain" description="N-acetyltransferase" evidence="3">
    <location>
        <begin position="3"/>
        <end position="162"/>
    </location>
</feature>
<dbReference type="Pfam" id="PF00583">
    <property type="entry name" value="Acetyltransf_1"/>
    <property type="match status" value="1"/>
</dbReference>
<sequence length="163" mass="17985">MQLSFGHPTQTDLPRIMQIEQAGFTPEEAASEAAMRERIDLINDSFIVARNSAGEVLGYVVGPVVNARYIHDELFKKSRANPPQGGFCAILSLAVAPECRKAGIAGQLLQQLIRQCRAAQREGITLTCLENLIPFYEKHGFQNEGISDSQHAGETWYNLVAEL</sequence>
<evidence type="ECO:0000256" key="1">
    <source>
        <dbReference type="ARBA" id="ARBA00022679"/>
    </source>
</evidence>
<comment type="caution">
    <text evidence="4">The sequence shown here is derived from an EMBL/GenBank/DDBJ whole genome shotgun (WGS) entry which is preliminary data.</text>
</comment>
<dbReference type="SUPFAM" id="SSF55729">
    <property type="entry name" value="Acyl-CoA N-acyltransferases (Nat)"/>
    <property type="match status" value="1"/>
</dbReference>
<dbReference type="Proteomes" id="UP000768471">
    <property type="component" value="Unassembled WGS sequence"/>
</dbReference>
<gene>
    <name evidence="4" type="ORF">H9Q10_04725</name>
</gene>
<dbReference type="PROSITE" id="PS51186">
    <property type="entry name" value="GNAT"/>
    <property type="match status" value="1"/>
</dbReference>
<evidence type="ECO:0000313" key="5">
    <source>
        <dbReference type="Proteomes" id="UP000768471"/>
    </source>
</evidence>
<keyword evidence="2" id="KW-0012">Acyltransferase</keyword>
<organism evidence="4 5">
    <name type="scientific">Eikenella glucosivorans</name>
    <dbReference type="NCBI Taxonomy" id="2766967"/>
    <lineage>
        <taxon>Bacteria</taxon>
        <taxon>Pseudomonadati</taxon>
        <taxon>Pseudomonadota</taxon>
        <taxon>Betaproteobacteria</taxon>
        <taxon>Neisseriales</taxon>
        <taxon>Neisseriaceae</taxon>
        <taxon>Eikenella</taxon>
    </lineage>
</organism>
<dbReference type="PANTHER" id="PTHR10908">
    <property type="entry name" value="SEROTONIN N-ACETYLTRANSFERASE"/>
    <property type="match status" value="1"/>
</dbReference>
<dbReference type="InterPro" id="IPR051635">
    <property type="entry name" value="SNAT-like"/>
</dbReference>
<keyword evidence="5" id="KW-1185">Reference proteome</keyword>
<evidence type="ECO:0000259" key="3">
    <source>
        <dbReference type="PROSITE" id="PS51186"/>
    </source>
</evidence>
<evidence type="ECO:0000313" key="4">
    <source>
        <dbReference type="EMBL" id="MBH5328971.1"/>
    </source>
</evidence>